<dbReference type="Pfam" id="PF13193">
    <property type="entry name" value="AMP-binding_C"/>
    <property type="match status" value="1"/>
</dbReference>
<dbReference type="SUPFAM" id="SSF56801">
    <property type="entry name" value="Acetyl-CoA synthetase-like"/>
    <property type="match status" value="1"/>
</dbReference>
<accession>A0A518GC24</accession>
<dbReference type="Gene3D" id="3.30.300.30">
    <property type="match status" value="1"/>
</dbReference>
<dbReference type="PANTHER" id="PTHR43201:SF8">
    <property type="entry name" value="ACYL-COA SYNTHETASE FAMILY MEMBER 3"/>
    <property type="match status" value="1"/>
</dbReference>
<dbReference type="Gene3D" id="3.40.50.12780">
    <property type="entry name" value="N-terminal domain of ligase-like"/>
    <property type="match status" value="1"/>
</dbReference>
<dbReference type="Proteomes" id="UP000318017">
    <property type="component" value="Chromosome"/>
</dbReference>
<evidence type="ECO:0000313" key="6">
    <source>
        <dbReference type="Proteomes" id="UP000318017"/>
    </source>
</evidence>
<gene>
    <name evidence="5" type="primary">ppsC</name>
    <name evidence="5" type="ORF">Q31a_45100</name>
</gene>
<dbReference type="RefSeq" id="WP_145082060.1">
    <property type="nucleotide sequence ID" value="NZ_CP036298.1"/>
</dbReference>
<feature type="region of interest" description="Disordered" evidence="2">
    <location>
        <begin position="81"/>
        <end position="101"/>
    </location>
</feature>
<dbReference type="AlphaFoldDB" id="A0A518GC24"/>
<dbReference type="KEGG" id="ahel:Q31a_45100"/>
<dbReference type="InterPro" id="IPR025110">
    <property type="entry name" value="AMP-bd_C"/>
</dbReference>
<dbReference type="InterPro" id="IPR042099">
    <property type="entry name" value="ANL_N_sf"/>
</dbReference>
<evidence type="ECO:0000259" key="4">
    <source>
        <dbReference type="Pfam" id="PF13193"/>
    </source>
</evidence>
<dbReference type="EC" id="2.3.1.-" evidence="5"/>
<evidence type="ECO:0000259" key="3">
    <source>
        <dbReference type="Pfam" id="PF00501"/>
    </source>
</evidence>
<dbReference type="GO" id="GO:0016746">
    <property type="term" value="F:acyltransferase activity"/>
    <property type="evidence" value="ECO:0007669"/>
    <property type="project" value="UniProtKB-KW"/>
</dbReference>
<keyword evidence="5" id="KW-0012">Acyltransferase</keyword>
<protein>
    <submittedName>
        <fullName evidence="5">Plipastatin synthase subunit C</fullName>
        <ecNumber evidence="5">2.3.1.-</ecNumber>
    </submittedName>
</protein>
<dbReference type="Pfam" id="PF00501">
    <property type="entry name" value="AMP-binding"/>
    <property type="match status" value="1"/>
</dbReference>
<proteinExistence type="inferred from homology"/>
<reference evidence="5 6" key="1">
    <citation type="submission" date="2019-02" db="EMBL/GenBank/DDBJ databases">
        <title>Deep-cultivation of Planctomycetes and their phenomic and genomic characterization uncovers novel biology.</title>
        <authorList>
            <person name="Wiegand S."/>
            <person name="Jogler M."/>
            <person name="Boedeker C."/>
            <person name="Pinto D."/>
            <person name="Vollmers J."/>
            <person name="Rivas-Marin E."/>
            <person name="Kohn T."/>
            <person name="Peeters S.H."/>
            <person name="Heuer A."/>
            <person name="Rast P."/>
            <person name="Oberbeckmann S."/>
            <person name="Bunk B."/>
            <person name="Jeske O."/>
            <person name="Meyerdierks A."/>
            <person name="Storesund J.E."/>
            <person name="Kallscheuer N."/>
            <person name="Luecker S."/>
            <person name="Lage O.M."/>
            <person name="Pohl T."/>
            <person name="Merkel B.J."/>
            <person name="Hornburger P."/>
            <person name="Mueller R.-W."/>
            <person name="Bruemmer F."/>
            <person name="Labrenz M."/>
            <person name="Spormann A.M."/>
            <person name="Op den Camp H."/>
            <person name="Overmann J."/>
            <person name="Amann R."/>
            <person name="Jetten M.S.M."/>
            <person name="Mascher T."/>
            <person name="Medema M.H."/>
            <person name="Devos D.P."/>
            <person name="Kaster A.-K."/>
            <person name="Ovreas L."/>
            <person name="Rohde M."/>
            <person name="Galperin M.Y."/>
            <person name="Jogler C."/>
        </authorList>
    </citation>
    <scope>NUCLEOTIDE SEQUENCE [LARGE SCALE GENOMIC DNA]</scope>
    <source>
        <strain evidence="5 6">Q31a</strain>
    </source>
</reference>
<sequence length="446" mass="48772">MHNRLFYCDLSQPQRVSYSELLGEVLTLPAIPRWIQSGNFYELFTLLVAAIDRDASLILVNEALPQETISNFVGDLGDSPASDASSQALNKSTTAHTETGQERQCRLLVELSMANESDSPWSNAVQSWLHNSKARIGILTSGSGGRPKLVEHTPASLARGVRTGPNYANHVWGLAYHPTHFAGLQVFFQAFCNQNAMIRLFGLDAPTMHASIEQEAITHISATPTFFKQLCVPEAIFPQVTQITSGGELAPSNLASILQQAFPSASRLNVYASTEAGSLLASEGDLFRVPSRLTDQIKVIDGQLAIHRSLLATSVQERCDDEFYLTGDEVEVIDSQGTDDERLAFRITSRRSDMINVGGYKVNPVDVEAALLRIGGIEDARVYGRENSVTGNIVCCDIVLSAGASLNSKRIRQALSGSLLDYQLPRIIQFVHQLPTTATGKRDRRV</sequence>
<feature type="compositionally biased region" description="Polar residues" evidence="2">
    <location>
        <begin position="82"/>
        <end position="98"/>
    </location>
</feature>
<evidence type="ECO:0000256" key="2">
    <source>
        <dbReference type="SAM" id="MobiDB-lite"/>
    </source>
</evidence>
<comment type="similarity">
    <text evidence="1">Belongs to the ATP-dependent AMP-binding enzyme family.</text>
</comment>
<dbReference type="GO" id="GO:0006631">
    <property type="term" value="P:fatty acid metabolic process"/>
    <property type="evidence" value="ECO:0007669"/>
    <property type="project" value="TreeGrafter"/>
</dbReference>
<dbReference type="InterPro" id="IPR000873">
    <property type="entry name" value="AMP-dep_synth/lig_dom"/>
</dbReference>
<name>A0A518GC24_9BACT</name>
<dbReference type="EMBL" id="CP036298">
    <property type="protein sequence ID" value="QDV26138.1"/>
    <property type="molecule type" value="Genomic_DNA"/>
</dbReference>
<dbReference type="OrthoDB" id="7055148at2"/>
<evidence type="ECO:0000313" key="5">
    <source>
        <dbReference type="EMBL" id="QDV26138.1"/>
    </source>
</evidence>
<dbReference type="GO" id="GO:0031956">
    <property type="term" value="F:medium-chain fatty acid-CoA ligase activity"/>
    <property type="evidence" value="ECO:0007669"/>
    <property type="project" value="TreeGrafter"/>
</dbReference>
<organism evidence="5 6">
    <name type="scientific">Aureliella helgolandensis</name>
    <dbReference type="NCBI Taxonomy" id="2527968"/>
    <lineage>
        <taxon>Bacteria</taxon>
        <taxon>Pseudomonadati</taxon>
        <taxon>Planctomycetota</taxon>
        <taxon>Planctomycetia</taxon>
        <taxon>Pirellulales</taxon>
        <taxon>Pirellulaceae</taxon>
        <taxon>Aureliella</taxon>
    </lineage>
</organism>
<evidence type="ECO:0000256" key="1">
    <source>
        <dbReference type="ARBA" id="ARBA00006432"/>
    </source>
</evidence>
<dbReference type="PANTHER" id="PTHR43201">
    <property type="entry name" value="ACYL-COA SYNTHETASE"/>
    <property type="match status" value="1"/>
</dbReference>
<keyword evidence="5" id="KW-0808">Transferase</keyword>
<dbReference type="InterPro" id="IPR045851">
    <property type="entry name" value="AMP-bd_C_sf"/>
</dbReference>
<feature type="domain" description="AMP-dependent synthetase/ligase" evidence="3">
    <location>
        <begin position="35"/>
        <end position="281"/>
    </location>
</feature>
<keyword evidence="6" id="KW-1185">Reference proteome</keyword>
<feature type="domain" description="AMP-binding enzyme C-terminal" evidence="4">
    <location>
        <begin position="367"/>
        <end position="441"/>
    </location>
</feature>